<dbReference type="AlphaFoldDB" id="A0A0B6ZNN8"/>
<evidence type="ECO:0000256" key="1">
    <source>
        <dbReference type="SAM" id="SignalP"/>
    </source>
</evidence>
<name>A0A0B6ZNN8_9EUPU</name>
<evidence type="ECO:0000313" key="2">
    <source>
        <dbReference type="EMBL" id="CEK69340.1"/>
    </source>
</evidence>
<keyword evidence="1" id="KW-0732">Signal</keyword>
<feature type="signal peptide" evidence="1">
    <location>
        <begin position="1"/>
        <end position="22"/>
    </location>
</feature>
<accession>A0A0B6ZNN8</accession>
<reference evidence="2" key="1">
    <citation type="submission" date="2014-12" db="EMBL/GenBank/DDBJ databases">
        <title>Insight into the proteome of Arion vulgaris.</title>
        <authorList>
            <person name="Aradska J."/>
            <person name="Bulat T."/>
            <person name="Smidak R."/>
            <person name="Sarate P."/>
            <person name="Gangsoo J."/>
            <person name="Sialana F."/>
            <person name="Bilban M."/>
            <person name="Lubec G."/>
        </authorList>
    </citation>
    <scope>NUCLEOTIDE SEQUENCE</scope>
    <source>
        <tissue evidence="2">Skin</tissue>
    </source>
</reference>
<sequence length="94" mass="10335">QLVGTWFSFLACLLYTVHVSLGLRTASSTTLEFTCQRYGTSVNSRVHLGTSRFTCQQHGSHANSSVHLSTVGFTWQQKGSPVNSRVHLSTEGFT</sequence>
<gene>
    <name evidence="2" type="primary">ORF69906</name>
</gene>
<feature type="non-terminal residue" evidence="2">
    <location>
        <position position="1"/>
    </location>
</feature>
<organism evidence="2">
    <name type="scientific">Arion vulgaris</name>
    <dbReference type="NCBI Taxonomy" id="1028688"/>
    <lineage>
        <taxon>Eukaryota</taxon>
        <taxon>Metazoa</taxon>
        <taxon>Spiralia</taxon>
        <taxon>Lophotrochozoa</taxon>
        <taxon>Mollusca</taxon>
        <taxon>Gastropoda</taxon>
        <taxon>Heterobranchia</taxon>
        <taxon>Euthyneura</taxon>
        <taxon>Panpulmonata</taxon>
        <taxon>Eupulmonata</taxon>
        <taxon>Stylommatophora</taxon>
        <taxon>Helicina</taxon>
        <taxon>Arionoidea</taxon>
        <taxon>Arionidae</taxon>
        <taxon>Arion</taxon>
    </lineage>
</organism>
<feature type="chain" id="PRO_5002111239" description="Ig-like domain-containing protein" evidence="1">
    <location>
        <begin position="23"/>
        <end position="94"/>
    </location>
</feature>
<protein>
    <recommendedName>
        <fullName evidence="3">Ig-like domain-containing protein</fullName>
    </recommendedName>
</protein>
<proteinExistence type="predicted"/>
<dbReference type="EMBL" id="HACG01022475">
    <property type="protein sequence ID" value="CEK69340.1"/>
    <property type="molecule type" value="Transcribed_RNA"/>
</dbReference>
<evidence type="ECO:0008006" key="3">
    <source>
        <dbReference type="Google" id="ProtNLM"/>
    </source>
</evidence>